<evidence type="ECO:0000256" key="6">
    <source>
        <dbReference type="SAM" id="Phobius"/>
    </source>
</evidence>
<evidence type="ECO:0000313" key="8">
    <source>
        <dbReference type="EMBL" id="GAK52766.1"/>
    </source>
</evidence>
<dbReference type="PANTHER" id="PTHR37422:SF13">
    <property type="entry name" value="LIPOPOLYSACCHARIDE BIOSYNTHESIS PROTEIN PA4999-RELATED"/>
    <property type="match status" value="1"/>
</dbReference>
<keyword evidence="2 6" id="KW-0812">Transmembrane</keyword>
<feature type="transmembrane region" description="Helical" evidence="6">
    <location>
        <begin position="256"/>
        <end position="274"/>
    </location>
</feature>
<comment type="subcellular location">
    <subcellularLocation>
        <location evidence="1">Membrane</location>
        <topology evidence="1">Multi-pass membrane protein</topology>
    </subcellularLocation>
</comment>
<dbReference type="EMBL" id="DF820459">
    <property type="protein sequence ID" value="GAK52766.1"/>
    <property type="molecule type" value="Genomic_DNA"/>
</dbReference>
<feature type="transmembrane region" description="Helical" evidence="6">
    <location>
        <begin position="227"/>
        <end position="244"/>
    </location>
</feature>
<feature type="transmembrane region" description="Helical" evidence="6">
    <location>
        <begin position="358"/>
        <end position="376"/>
    </location>
</feature>
<feature type="transmembrane region" description="Helical" evidence="6">
    <location>
        <begin position="46"/>
        <end position="65"/>
    </location>
</feature>
<dbReference type="Pfam" id="PF04932">
    <property type="entry name" value="Wzy_C"/>
    <property type="match status" value="1"/>
</dbReference>
<keyword evidence="4 6" id="KW-0472">Membrane</keyword>
<protein>
    <submittedName>
        <fullName evidence="8">O-antigen polymerase</fullName>
    </submittedName>
</protein>
<dbReference type="SUPFAM" id="SSF48452">
    <property type="entry name" value="TPR-like"/>
    <property type="match status" value="1"/>
</dbReference>
<feature type="domain" description="O-antigen ligase-related" evidence="7">
    <location>
        <begin position="212"/>
        <end position="365"/>
    </location>
</feature>
<dbReference type="HOGENOM" id="CLU_439199_0_0_0"/>
<dbReference type="PROSITE" id="PS50005">
    <property type="entry name" value="TPR"/>
    <property type="match status" value="1"/>
</dbReference>
<dbReference type="SMART" id="SM00028">
    <property type="entry name" value="TPR"/>
    <property type="match status" value="4"/>
</dbReference>
<proteinExistence type="predicted"/>
<feature type="transmembrane region" description="Helical" evidence="6">
    <location>
        <begin position="439"/>
        <end position="462"/>
    </location>
</feature>
<dbReference type="PANTHER" id="PTHR37422">
    <property type="entry name" value="TEICHURONIC ACID BIOSYNTHESIS PROTEIN TUAE"/>
    <property type="match status" value="1"/>
</dbReference>
<dbReference type="Pfam" id="PF13181">
    <property type="entry name" value="TPR_8"/>
    <property type="match status" value="1"/>
</dbReference>
<evidence type="ECO:0000256" key="2">
    <source>
        <dbReference type="ARBA" id="ARBA00022692"/>
    </source>
</evidence>
<evidence type="ECO:0000256" key="5">
    <source>
        <dbReference type="PROSITE-ProRule" id="PRU00339"/>
    </source>
</evidence>
<organism evidence="8">
    <name type="scientific">Candidatus Moduliflexus flocculans</name>
    <dbReference type="NCBI Taxonomy" id="1499966"/>
    <lineage>
        <taxon>Bacteria</taxon>
        <taxon>Candidatus Moduliflexota</taxon>
        <taxon>Candidatus Moduliflexia</taxon>
        <taxon>Candidatus Moduliflexales</taxon>
        <taxon>Candidatus Moduliflexaceae</taxon>
    </lineage>
</organism>
<dbReference type="InterPro" id="IPR051533">
    <property type="entry name" value="WaaL-like"/>
</dbReference>
<dbReference type="Gene3D" id="1.25.40.10">
    <property type="entry name" value="Tetratricopeptide repeat domain"/>
    <property type="match status" value="1"/>
</dbReference>
<dbReference type="Pfam" id="PF13174">
    <property type="entry name" value="TPR_6"/>
    <property type="match status" value="1"/>
</dbReference>
<sequence length="622" mass="70956">MMRFPLNSWVKVLLHAVKGTLLFCVFTLPLLVSRLFFRPFETPKDALFVCSMALCAAGMLLASLFSPQITLFRKSRLTLAVCCYVVYTILNATIFPYTDRIYWLNISGCFLLFFVVSAMSDDHFRTRLLQALGLVALLLAIYGTNQFFGVEFLNPYGSYFNSQLPFGTRIFVTLGNPNLVGGFYVLLLPIIAACWLRAFQERRRSAWLWGFIFIYSGIALLMSQTRGSWLCAAVALMLFLVFALKQSFLVILKKYARFSALFVILILLGSYAAFLKMSAATKLTTTSSWNERMVFYETTWRMIKNSPLFGHGIGTFSIYYNYIRDERDMAQKWGGVALHPRVMHAHNEHLEQLHDGGIIGYGLFLWLIVEALRLLFRRKDVVFYGLAAALIGILLDGLLMQNLRHTVIAALFWLLIGLANGGEPAIFTAAVTPARLRPFLPLAVFCAIVLLGLPCVFEYRLLQAAYYAKAARMLYNSNLPQSALQWYRKSVVAYPYDTQVLYDAADCYVRLNDQASALIVYQRILKRAPYFLDTHFRMGELYQRQGDLRQASASFQQQTAIDNMHWESYAQLAFLAYEQGHVEEADAFFNELLDIQKIRRGKFVPAQDIEKLKRILEKSGSD</sequence>
<dbReference type="Proteomes" id="UP000030700">
    <property type="component" value="Unassembled WGS sequence"/>
</dbReference>
<dbReference type="AlphaFoldDB" id="A0A0S6W548"/>
<gene>
    <name evidence="8" type="ORF">U14_04023</name>
</gene>
<feature type="transmembrane region" description="Helical" evidence="6">
    <location>
        <begin position="101"/>
        <end position="119"/>
    </location>
</feature>
<dbReference type="STRING" id="1499966.U14_04023"/>
<feature type="transmembrane region" description="Helical" evidence="6">
    <location>
        <begin position="206"/>
        <end position="221"/>
    </location>
</feature>
<feature type="repeat" description="TPR" evidence="5">
    <location>
        <begin position="532"/>
        <end position="565"/>
    </location>
</feature>
<dbReference type="GO" id="GO:0016020">
    <property type="term" value="C:membrane"/>
    <property type="evidence" value="ECO:0007669"/>
    <property type="project" value="UniProtKB-SubCell"/>
</dbReference>
<feature type="transmembrane region" description="Helical" evidence="6">
    <location>
        <begin position="77"/>
        <end position="95"/>
    </location>
</feature>
<dbReference type="InterPro" id="IPR019734">
    <property type="entry name" value="TPR_rpt"/>
</dbReference>
<accession>A0A0S6W548</accession>
<evidence type="ECO:0000256" key="3">
    <source>
        <dbReference type="ARBA" id="ARBA00022989"/>
    </source>
</evidence>
<feature type="transmembrane region" description="Helical" evidence="6">
    <location>
        <begin position="406"/>
        <end position="427"/>
    </location>
</feature>
<keyword evidence="5" id="KW-0802">TPR repeat</keyword>
<evidence type="ECO:0000313" key="9">
    <source>
        <dbReference type="Proteomes" id="UP000030700"/>
    </source>
</evidence>
<keyword evidence="9" id="KW-1185">Reference proteome</keyword>
<dbReference type="InterPro" id="IPR011990">
    <property type="entry name" value="TPR-like_helical_dom_sf"/>
</dbReference>
<reference evidence="8" key="1">
    <citation type="journal article" date="2015" name="PeerJ">
        <title>First genomic representation of candidate bacterial phylum KSB3 points to enhanced environmental sensing as a trigger of wastewater bulking.</title>
        <authorList>
            <person name="Sekiguchi Y."/>
            <person name="Ohashi A."/>
            <person name="Parks D.H."/>
            <person name="Yamauchi T."/>
            <person name="Tyson G.W."/>
            <person name="Hugenholtz P."/>
        </authorList>
    </citation>
    <scope>NUCLEOTIDE SEQUENCE [LARGE SCALE GENOMIC DNA]</scope>
</reference>
<feature type="transmembrane region" description="Helical" evidence="6">
    <location>
        <begin position="12"/>
        <end position="31"/>
    </location>
</feature>
<evidence type="ECO:0000256" key="1">
    <source>
        <dbReference type="ARBA" id="ARBA00004141"/>
    </source>
</evidence>
<feature type="transmembrane region" description="Helical" evidence="6">
    <location>
        <begin position="131"/>
        <end position="148"/>
    </location>
</feature>
<keyword evidence="3 6" id="KW-1133">Transmembrane helix</keyword>
<evidence type="ECO:0000256" key="4">
    <source>
        <dbReference type="ARBA" id="ARBA00023136"/>
    </source>
</evidence>
<feature type="transmembrane region" description="Helical" evidence="6">
    <location>
        <begin position="179"/>
        <end position="199"/>
    </location>
</feature>
<dbReference type="InterPro" id="IPR007016">
    <property type="entry name" value="O-antigen_ligase-rel_domated"/>
</dbReference>
<name>A0A0S6W548_9BACT</name>
<feature type="transmembrane region" description="Helical" evidence="6">
    <location>
        <begin position="381"/>
        <end position="400"/>
    </location>
</feature>
<evidence type="ECO:0000259" key="7">
    <source>
        <dbReference type="Pfam" id="PF04932"/>
    </source>
</evidence>